<sequence>MFPDEETYDFDLINTDLEEKDKVGEENIINHEQQLQQLQQSEFNEKDQQKIKEKNEEEEDDDEDGLGAVISFIKSPIVQKDSSSKSSKPDQTNSDSTIEQIIPNLTSSLSLSTKKDSEKNTSNNKQGKTGNIGKIKGKNAQGNNKGKSSSSNSGGLAYPTPTYIQKTPQMHYLCDAIIRFIFDDAPDPQVLNFEIIGEVGGTMIRSG</sequence>
<evidence type="ECO:0000313" key="2">
    <source>
        <dbReference type="EMBL" id="KAA6385377.1"/>
    </source>
</evidence>
<accession>A0A5J4VS23</accession>
<protein>
    <submittedName>
        <fullName evidence="2">Uncharacterized protein</fullName>
    </submittedName>
</protein>
<feature type="region of interest" description="Disordered" evidence="1">
    <location>
        <begin position="38"/>
        <end position="157"/>
    </location>
</feature>
<reference evidence="2 3" key="1">
    <citation type="submission" date="2019-03" db="EMBL/GenBank/DDBJ databases">
        <title>Single cell metagenomics reveals metabolic interactions within the superorganism composed of flagellate Streblomastix strix and complex community of Bacteroidetes bacteria on its surface.</title>
        <authorList>
            <person name="Treitli S.C."/>
            <person name="Kolisko M."/>
            <person name="Husnik F."/>
            <person name="Keeling P."/>
            <person name="Hampl V."/>
        </authorList>
    </citation>
    <scope>NUCLEOTIDE SEQUENCE [LARGE SCALE GENOMIC DNA]</scope>
    <source>
        <strain evidence="2">ST1C</strain>
    </source>
</reference>
<dbReference type="Proteomes" id="UP000324800">
    <property type="component" value="Unassembled WGS sequence"/>
</dbReference>
<name>A0A5J4VS23_9EUKA</name>
<organism evidence="2 3">
    <name type="scientific">Streblomastix strix</name>
    <dbReference type="NCBI Taxonomy" id="222440"/>
    <lineage>
        <taxon>Eukaryota</taxon>
        <taxon>Metamonada</taxon>
        <taxon>Preaxostyla</taxon>
        <taxon>Oxymonadida</taxon>
        <taxon>Streblomastigidae</taxon>
        <taxon>Streblomastix</taxon>
    </lineage>
</organism>
<proteinExistence type="predicted"/>
<evidence type="ECO:0000256" key="1">
    <source>
        <dbReference type="SAM" id="MobiDB-lite"/>
    </source>
</evidence>
<dbReference type="EMBL" id="SNRW01005292">
    <property type="protein sequence ID" value="KAA6385377.1"/>
    <property type="molecule type" value="Genomic_DNA"/>
</dbReference>
<gene>
    <name evidence="2" type="ORF">EZS28_019097</name>
</gene>
<evidence type="ECO:0000313" key="3">
    <source>
        <dbReference type="Proteomes" id="UP000324800"/>
    </source>
</evidence>
<comment type="caution">
    <text evidence="2">The sequence shown here is derived from an EMBL/GenBank/DDBJ whole genome shotgun (WGS) entry which is preliminary data.</text>
</comment>
<feature type="compositionally biased region" description="Polar residues" evidence="1">
    <location>
        <begin position="89"/>
        <end position="99"/>
    </location>
</feature>
<feature type="compositionally biased region" description="Basic and acidic residues" evidence="1">
    <location>
        <begin position="43"/>
        <end position="55"/>
    </location>
</feature>
<feature type="compositionally biased region" description="Acidic residues" evidence="1">
    <location>
        <begin position="56"/>
        <end position="65"/>
    </location>
</feature>
<feature type="compositionally biased region" description="Low complexity" evidence="1">
    <location>
        <begin position="123"/>
        <end position="155"/>
    </location>
</feature>
<dbReference type="AlphaFoldDB" id="A0A5J4VS23"/>